<dbReference type="InterPro" id="IPR010428">
    <property type="entry name" value="Zincin_1"/>
</dbReference>
<feature type="compositionally biased region" description="Basic residues" evidence="1">
    <location>
        <begin position="16"/>
        <end position="27"/>
    </location>
</feature>
<gene>
    <name evidence="2" type="ORF">EDD28_0290</name>
</gene>
<dbReference type="EMBL" id="RKHQ01000001">
    <property type="protein sequence ID" value="ROR95728.1"/>
    <property type="molecule type" value="Genomic_DNA"/>
</dbReference>
<dbReference type="Gene3D" id="3.30.2010.20">
    <property type="match status" value="1"/>
</dbReference>
<dbReference type="Pfam" id="PF06262">
    <property type="entry name" value="Zincin_1"/>
    <property type="match status" value="1"/>
</dbReference>
<accession>A0A3N2D7U6</accession>
<proteinExistence type="predicted"/>
<dbReference type="Proteomes" id="UP000275356">
    <property type="component" value="Unassembled WGS sequence"/>
</dbReference>
<dbReference type="SUPFAM" id="SSF55486">
    <property type="entry name" value="Metalloproteases ('zincins'), catalytic domain"/>
    <property type="match status" value="1"/>
</dbReference>
<dbReference type="CDD" id="cd12954">
    <property type="entry name" value="MMP_TTHA0227_like_1"/>
    <property type="match status" value="1"/>
</dbReference>
<reference evidence="2 3" key="1">
    <citation type="submission" date="2018-11" db="EMBL/GenBank/DDBJ databases">
        <title>Sequencing the genomes of 1000 actinobacteria strains.</title>
        <authorList>
            <person name="Klenk H.-P."/>
        </authorList>
    </citation>
    <scope>NUCLEOTIDE SEQUENCE [LARGE SCALE GENOMIC DNA]</scope>
    <source>
        <strain evidence="2 3">DSM 13521</strain>
    </source>
</reference>
<dbReference type="GO" id="GO:0008233">
    <property type="term" value="F:peptidase activity"/>
    <property type="evidence" value="ECO:0007669"/>
    <property type="project" value="UniProtKB-KW"/>
</dbReference>
<protein>
    <submittedName>
        <fullName evidence="2">Putative Zn-dependent protease with MMP-like domain</fullName>
    </submittedName>
</protein>
<name>A0A3N2D7U6_9MICO</name>
<keyword evidence="2" id="KW-0378">Hydrolase</keyword>
<keyword evidence="2" id="KW-0645">Protease</keyword>
<comment type="caution">
    <text evidence="2">The sequence shown here is derived from an EMBL/GenBank/DDBJ whole genome shotgun (WGS) entry which is preliminary data.</text>
</comment>
<evidence type="ECO:0000313" key="3">
    <source>
        <dbReference type="Proteomes" id="UP000275356"/>
    </source>
</evidence>
<evidence type="ECO:0000256" key="1">
    <source>
        <dbReference type="SAM" id="MobiDB-lite"/>
    </source>
</evidence>
<feature type="region of interest" description="Disordered" evidence="1">
    <location>
        <begin position="1"/>
        <end position="44"/>
    </location>
</feature>
<keyword evidence="3" id="KW-1185">Reference proteome</keyword>
<sequence length="153" mass="17084">MHDPHSLDTLALPSRRSGRRRDRRGRGLRGPLLPPGMPAAQSRREEFEDAVLDTVELLERSWAKQLRDVEFGIEEVPPSDPSPWERGVPLGRSFASDAVAGLPARVVLYRRVVEARADGPDDMRSLVRAVVVEQVAEMLGRSPEDIDPTYHAD</sequence>
<evidence type="ECO:0000313" key="2">
    <source>
        <dbReference type="EMBL" id="ROR95728.1"/>
    </source>
</evidence>
<dbReference type="InterPro" id="IPR038555">
    <property type="entry name" value="Zincin_1_sf"/>
</dbReference>
<dbReference type="GO" id="GO:0006508">
    <property type="term" value="P:proteolysis"/>
    <property type="evidence" value="ECO:0007669"/>
    <property type="project" value="UniProtKB-KW"/>
</dbReference>
<organism evidence="2 3">
    <name type="scientific">Salana multivorans</name>
    <dbReference type="NCBI Taxonomy" id="120377"/>
    <lineage>
        <taxon>Bacteria</taxon>
        <taxon>Bacillati</taxon>
        <taxon>Actinomycetota</taxon>
        <taxon>Actinomycetes</taxon>
        <taxon>Micrococcales</taxon>
        <taxon>Beutenbergiaceae</taxon>
        <taxon>Salana</taxon>
    </lineage>
</organism>
<dbReference type="AlphaFoldDB" id="A0A3N2D7U6"/>